<dbReference type="EMBL" id="UFXZ01000005">
    <property type="protein sequence ID" value="STE53374.1"/>
    <property type="molecule type" value="Genomic_DNA"/>
</dbReference>
<evidence type="ECO:0000313" key="2">
    <source>
        <dbReference type="EMBL" id="STE53357.1"/>
    </source>
</evidence>
<sequence>MPSDVNLTLYHVPFCFKQSLQKSTNPSLNKTGSEGQLILELPRSSCPRRASCCMKNRVPMRILRKVYT</sequence>
<dbReference type="EMBL" id="UFXZ01000004">
    <property type="protein sequence ID" value="STE53357.1"/>
    <property type="molecule type" value="Genomic_DNA"/>
</dbReference>
<dbReference type="Proteomes" id="UP000255248">
    <property type="component" value="Unassembled WGS sequence"/>
</dbReference>
<evidence type="ECO:0000313" key="1">
    <source>
        <dbReference type="EMBL" id="STC89380.1"/>
    </source>
</evidence>
<organism evidence="1 4">
    <name type="scientific">Edwardsiella hoshinae</name>
    <dbReference type="NCBI Taxonomy" id="93378"/>
    <lineage>
        <taxon>Bacteria</taxon>
        <taxon>Pseudomonadati</taxon>
        <taxon>Pseudomonadota</taxon>
        <taxon>Gammaproteobacteria</taxon>
        <taxon>Enterobacterales</taxon>
        <taxon>Hafniaceae</taxon>
        <taxon>Edwardsiella</taxon>
    </lineage>
</organism>
<dbReference type="AlphaFoldDB" id="A0A376DHS9"/>
<dbReference type="EMBL" id="UFXZ01000001">
    <property type="protein sequence ID" value="STC89380.1"/>
    <property type="molecule type" value="Genomic_DNA"/>
</dbReference>
<name>A0A376DHS9_9GAMM</name>
<evidence type="ECO:0000313" key="3">
    <source>
        <dbReference type="EMBL" id="STE53374.1"/>
    </source>
</evidence>
<evidence type="ECO:0000313" key="4">
    <source>
        <dbReference type="Proteomes" id="UP000255248"/>
    </source>
</evidence>
<reference evidence="1 4" key="1">
    <citation type="submission" date="2018-06" db="EMBL/GenBank/DDBJ databases">
        <authorList>
            <consortium name="Pathogen Informatics"/>
            <person name="Doyle S."/>
        </authorList>
    </citation>
    <scope>NUCLEOTIDE SEQUENCE [LARGE SCALE GENOMIC DNA]</scope>
    <source>
        <strain evidence="1 4">NCTC12121</strain>
    </source>
</reference>
<gene>
    <name evidence="1" type="ORF">NCTC12121_02168</name>
    <name evidence="2" type="ORF">NCTC12121_03643</name>
    <name evidence="3" type="ORF">NCTC12121_03660</name>
</gene>
<accession>A0A376DHS9</accession>
<protein>
    <submittedName>
        <fullName evidence="1">Uncharacterized protein</fullName>
    </submittedName>
</protein>
<proteinExistence type="predicted"/>